<dbReference type="Proteomes" id="UP001327560">
    <property type="component" value="Chromosome 9"/>
</dbReference>
<keyword evidence="3" id="KW-1185">Reference proteome</keyword>
<protein>
    <recommendedName>
        <fullName evidence="4">Glycine-rich protein</fullName>
    </recommendedName>
</protein>
<dbReference type="AlphaFoldDB" id="A0AAQ3QN14"/>
<evidence type="ECO:0000313" key="3">
    <source>
        <dbReference type="Proteomes" id="UP001327560"/>
    </source>
</evidence>
<name>A0AAQ3QN14_9LILI</name>
<proteinExistence type="predicted"/>
<organism evidence="2 3">
    <name type="scientific">Canna indica</name>
    <name type="common">Indian-shot</name>
    <dbReference type="NCBI Taxonomy" id="4628"/>
    <lineage>
        <taxon>Eukaryota</taxon>
        <taxon>Viridiplantae</taxon>
        <taxon>Streptophyta</taxon>
        <taxon>Embryophyta</taxon>
        <taxon>Tracheophyta</taxon>
        <taxon>Spermatophyta</taxon>
        <taxon>Magnoliopsida</taxon>
        <taxon>Liliopsida</taxon>
        <taxon>Zingiberales</taxon>
        <taxon>Cannaceae</taxon>
        <taxon>Canna</taxon>
    </lineage>
</organism>
<feature type="signal peptide" evidence="1">
    <location>
        <begin position="1"/>
        <end position="24"/>
    </location>
</feature>
<dbReference type="EMBL" id="CP136898">
    <property type="protein sequence ID" value="WOL18726.1"/>
    <property type="molecule type" value="Genomic_DNA"/>
</dbReference>
<feature type="chain" id="PRO_5042872497" description="Glycine-rich protein" evidence="1">
    <location>
        <begin position="25"/>
        <end position="90"/>
    </location>
</feature>
<evidence type="ECO:0000313" key="2">
    <source>
        <dbReference type="EMBL" id="WOL18726.1"/>
    </source>
</evidence>
<sequence length="90" mass="9411">MERSTKLVLLLALLLATFVVSLEGRNIKSKPEAYKPQNFFGYGGFYGNPMGPHLGFSAPGFGTVPIIGSGSVPMIPGGGFLGGRQAAKKP</sequence>
<reference evidence="2 3" key="1">
    <citation type="submission" date="2023-10" db="EMBL/GenBank/DDBJ databases">
        <title>Chromosome-scale genome assembly provides insights into flower coloration mechanisms of Canna indica.</title>
        <authorList>
            <person name="Li C."/>
        </authorList>
    </citation>
    <scope>NUCLEOTIDE SEQUENCE [LARGE SCALE GENOMIC DNA]</scope>
    <source>
        <tissue evidence="2">Flower</tissue>
    </source>
</reference>
<keyword evidence="1" id="KW-0732">Signal</keyword>
<evidence type="ECO:0000256" key="1">
    <source>
        <dbReference type="SAM" id="SignalP"/>
    </source>
</evidence>
<accession>A0AAQ3QN14</accession>
<gene>
    <name evidence="2" type="ORF">Cni_G27523</name>
</gene>
<evidence type="ECO:0008006" key="4">
    <source>
        <dbReference type="Google" id="ProtNLM"/>
    </source>
</evidence>